<dbReference type="CDD" id="cd00093">
    <property type="entry name" value="HTH_XRE"/>
    <property type="match status" value="1"/>
</dbReference>
<comment type="caution">
    <text evidence="8">The sequence shown here is derived from an EMBL/GenBank/DDBJ whole genome shotgun (WGS) entry which is preliminary data.</text>
</comment>
<evidence type="ECO:0000313" key="9">
    <source>
        <dbReference type="Proteomes" id="UP001500973"/>
    </source>
</evidence>
<dbReference type="SUPFAM" id="SSF88659">
    <property type="entry name" value="Sigma3 and sigma4 domains of RNA polymerase sigma factors"/>
    <property type="match status" value="1"/>
</dbReference>
<evidence type="ECO:0000256" key="5">
    <source>
        <dbReference type="ARBA" id="ARBA00023163"/>
    </source>
</evidence>
<dbReference type="InterPro" id="IPR013325">
    <property type="entry name" value="RNA_pol_sigma_r2"/>
</dbReference>
<dbReference type="PANTHER" id="PTHR43133:SF8">
    <property type="entry name" value="RNA POLYMERASE SIGMA FACTOR HI_1459-RELATED"/>
    <property type="match status" value="1"/>
</dbReference>
<dbReference type="Pfam" id="PF08281">
    <property type="entry name" value="Sigma70_r4_2"/>
    <property type="match status" value="1"/>
</dbReference>
<organism evidence="8 9">
    <name type="scientific">Streptomyces thermospinosisporus</name>
    <dbReference type="NCBI Taxonomy" id="161482"/>
    <lineage>
        <taxon>Bacteria</taxon>
        <taxon>Bacillati</taxon>
        <taxon>Actinomycetota</taxon>
        <taxon>Actinomycetes</taxon>
        <taxon>Kitasatosporales</taxon>
        <taxon>Streptomycetaceae</taxon>
        <taxon>Streptomyces</taxon>
    </lineage>
</organism>
<accession>A0ABN1Z6P3</accession>
<dbReference type="Gene3D" id="1.10.10.10">
    <property type="entry name" value="Winged helix-like DNA-binding domain superfamily/Winged helix DNA-binding domain"/>
    <property type="match status" value="1"/>
</dbReference>
<sequence>MRPVKRSSDTPLAEPKERRRLCEAASLTQAQLAERLGVRDETVRTWESGRKAPRGRKREAYAKLLASLEQGGDSLKESLKAEEKALVTVRLGEPADEGAGAGKGTVSPEPARFAQAPPTPPGAEDRPYLTPAQAFDALYAFCAPALVRQTYLLTGRRELARESVERAFQLAWDRWPEVARDPEPAGWVRAAAHEWALSPWHRFRPRYHKPEPPPANDADRVLLDTLLRLPPPQRRTLLLYDGVGLDLPETAAETEASTPAAAHRLMHAREAVAARLPELSDPELLHERLAEVASAERLRAAKPDEVREGSERRARFWTRSAIAFTVALIGTTALTLHTAPTHYEPPVPPGETVRGVPPRVAPGPLSEKERRLRAKLRKELLHGPERLTPRAE</sequence>
<evidence type="ECO:0000256" key="2">
    <source>
        <dbReference type="ARBA" id="ARBA00023015"/>
    </source>
</evidence>
<feature type="region of interest" description="Disordered" evidence="6">
    <location>
        <begin position="91"/>
        <end position="128"/>
    </location>
</feature>
<dbReference type="InterPro" id="IPR010982">
    <property type="entry name" value="Lambda_DNA-bd_dom_sf"/>
</dbReference>
<keyword evidence="2" id="KW-0805">Transcription regulation</keyword>
<dbReference type="PANTHER" id="PTHR43133">
    <property type="entry name" value="RNA POLYMERASE ECF-TYPE SIGMA FACTO"/>
    <property type="match status" value="1"/>
</dbReference>
<evidence type="ECO:0000256" key="1">
    <source>
        <dbReference type="ARBA" id="ARBA00010641"/>
    </source>
</evidence>
<name>A0ABN1Z6P3_9ACTN</name>
<keyword evidence="3" id="KW-0731">Sigma factor</keyword>
<feature type="compositionally biased region" description="Low complexity" evidence="6">
    <location>
        <begin position="353"/>
        <end position="364"/>
    </location>
</feature>
<dbReference type="InterPro" id="IPR039425">
    <property type="entry name" value="RNA_pol_sigma-70-like"/>
</dbReference>
<evidence type="ECO:0000256" key="6">
    <source>
        <dbReference type="SAM" id="MobiDB-lite"/>
    </source>
</evidence>
<dbReference type="Gene3D" id="1.10.260.40">
    <property type="entry name" value="lambda repressor-like DNA-binding domains"/>
    <property type="match status" value="1"/>
</dbReference>
<comment type="similarity">
    <text evidence="1">Belongs to the sigma-70 factor family. ECF subfamily.</text>
</comment>
<evidence type="ECO:0000256" key="4">
    <source>
        <dbReference type="ARBA" id="ARBA00023125"/>
    </source>
</evidence>
<evidence type="ECO:0000256" key="3">
    <source>
        <dbReference type="ARBA" id="ARBA00023082"/>
    </source>
</evidence>
<evidence type="ECO:0000259" key="7">
    <source>
        <dbReference type="PROSITE" id="PS50943"/>
    </source>
</evidence>
<dbReference type="InterPro" id="IPR001387">
    <property type="entry name" value="Cro/C1-type_HTH"/>
</dbReference>
<dbReference type="PROSITE" id="PS50943">
    <property type="entry name" value="HTH_CROC1"/>
    <property type="match status" value="1"/>
</dbReference>
<dbReference type="SUPFAM" id="SSF88946">
    <property type="entry name" value="Sigma2 domain of RNA polymerase sigma factors"/>
    <property type="match status" value="1"/>
</dbReference>
<gene>
    <name evidence="8" type="ORF">GCM10009601_54120</name>
</gene>
<dbReference type="Proteomes" id="UP001500973">
    <property type="component" value="Unassembled WGS sequence"/>
</dbReference>
<dbReference type="InterPro" id="IPR013249">
    <property type="entry name" value="RNA_pol_sigma70_r4_t2"/>
</dbReference>
<keyword evidence="4" id="KW-0238">DNA-binding</keyword>
<reference evidence="8 9" key="1">
    <citation type="journal article" date="2019" name="Int. J. Syst. Evol. Microbiol.">
        <title>The Global Catalogue of Microorganisms (GCM) 10K type strain sequencing project: providing services to taxonomists for standard genome sequencing and annotation.</title>
        <authorList>
            <consortium name="The Broad Institute Genomics Platform"/>
            <consortium name="The Broad Institute Genome Sequencing Center for Infectious Disease"/>
            <person name="Wu L."/>
            <person name="Ma J."/>
        </authorList>
    </citation>
    <scope>NUCLEOTIDE SEQUENCE [LARGE SCALE GENOMIC DNA]</scope>
    <source>
        <strain evidence="8 9">JCM 11756</strain>
    </source>
</reference>
<keyword evidence="9" id="KW-1185">Reference proteome</keyword>
<protein>
    <submittedName>
        <fullName evidence="8">Helix-turn-helix domain-containing protein</fullName>
    </submittedName>
</protein>
<dbReference type="Pfam" id="PF01381">
    <property type="entry name" value="HTH_3"/>
    <property type="match status" value="1"/>
</dbReference>
<dbReference type="InterPro" id="IPR036388">
    <property type="entry name" value="WH-like_DNA-bd_sf"/>
</dbReference>
<dbReference type="EMBL" id="BAAAIZ010000098">
    <property type="protein sequence ID" value="GAA1432709.1"/>
    <property type="molecule type" value="Genomic_DNA"/>
</dbReference>
<proteinExistence type="inferred from homology"/>
<dbReference type="SUPFAM" id="SSF47413">
    <property type="entry name" value="lambda repressor-like DNA-binding domains"/>
    <property type="match status" value="1"/>
</dbReference>
<dbReference type="InterPro" id="IPR013324">
    <property type="entry name" value="RNA_pol_sigma_r3/r4-like"/>
</dbReference>
<keyword evidence="5" id="KW-0804">Transcription</keyword>
<feature type="domain" description="HTH cro/C1-type" evidence="7">
    <location>
        <begin position="19"/>
        <end position="53"/>
    </location>
</feature>
<feature type="region of interest" description="Disordered" evidence="6">
    <location>
        <begin position="342"/>
        <end position="371"/>
    </location>
</feature>
<evidence type="ECO:0000313" key="8">
    <source>
        <dbReference type="EMBL" id="GAA1432709.1"/>
    </source>
</evidence>